<dbReference type="Proteomes" id="UP001465976">
    <property type="component" value="Unassembled WGS sequence"/>
</dbReference>
<sequence>MLSHFSPWHIPPLFIATTTTFGGLWPFFNARAATLEFGLPPRVANSPEAQSVMICCSGRTTVIGALIFAFYSQRKLEAVDTVLAVMGVWIGITDGYVCWKEGVPGRGLFRATCGFLIGAYGLVGWTARSAAGI</sequence>
<dbReference type="Pfam" id="PF14087">
    <property type="entry name" value="DUF4267"/>
    <property type="match status" value="1"/>
</dbReference>
<keyword evidence="3" id="KW-1185">Reference proteome</keyword>
<keyword evidence="1" id="KW-0812">Transmembrane</keyword>
<comment type="caution">
    <text evidence="2">The sequence shown here is derived from an EMBL/GenBank/DDBJ whole genome shotgun (WGS) entry which is preliminary data.</text>
</comment>
<feature type="transmembrane region" description="Helical" evidence="1">
    <location>
        <begin position="49"/>
        <end position="71"/>
    </location>
</feature>
<keyword evidence="1" id="KW-1133">Transmembrane helix</keyword>
<dbReference type="EMBL" id="JBAHYK010001644">
    <property type="protein sequence ID" value="KAL0567218.1"/>
    <property type="molecule type" value="Genomic_DNA"/>
</dbReference>
<proteinExistence type="predicted"/>
<feature type="transmembrane region" description="Helical" evidence="1">
    <location>
        <begin position="12"/>
        <end position="29"/>
    </location>
</feature>
<reference evidence="2 3" key="1">
    <citation type="submission" date="2024-02" db="EMBL/GenBank/DDBJ databases">
        <title>A draft genome for the cacao thread blight pathogen Marasmius crinis-equi.</title>
        <authorList>
            <person name="Cohen S.P."/>
            <person name="Baruah I.K."/>
            <person name="Amoako-Attah I."/>
            <person name="Bukari Y."/>
            <person name="Meinhardt L.W."/>
            <person name="Bailey B.A."/>
        </authorList>
    </citation>
    <scope>NUCLEOTIDE SEQUENCE [LARGE SCALE GENOMIC DNA]</scope>
    <source>
        <strain evidence="2 3">GH-76</strain>
    </source>
</reference>
<feature type="transmembrane region" description="Helical" evidence="1">
    <location>
        <begin position="108"/>
        <end position="127"/>
    </location>
</feature>
<evidence type="ECO:0000256" key="1">
    <source>
        <dbReference type="SAM" id="Phobius"/>
    </source>
</evidence>
<name>A0ABR3EWE9_9AGAR</name>
<organism evidence="2 3">
    <name type="scientific">Marasmius crinis-equi</name>
    <dbReference type="NCBI Taxonomy" id="585013"/>
    <lineage>
        <taxon>Eukaryota</taxon>
        <taxon>Fungi</taxon>
        <taxon>Dikarya</taxon>
        <taxon>Basidiomycota</taxon>
        <taxon>Agaricomycotina</taxon>
        <taxon>Agaricomycetes</taxon>
        <taxon>Agaricomycetidae</taxon>
        <taxon>Agaricales</taxon>
        <taxon>Marasmiineae</taxon>
        <taxon>Marasmiaceae</taxon>
        <taxon>Marasmius</taxon>
    </lineage>
</organism>
<dbReference type="InterPro" id="IPR025363">
    <property type="entry name" value="DUF4267"/>
</dbReference>
<feature type="transmembrane region" description="Helical" evidence="1">
    <location>
        <begin position="78"/>
        <end position="96"/>
    </location>
</feature>
<gene>
    <name evidence="2" type="ORF">V5O48_014776</name>
</gene>
<keyword evidence="1" id="KW-0472">Membrane</keyword>
<protein>
    <submittedName>
        <fullName evidence="2">Uncharacterized protein</fullName>
    </submittedName>
</protein>
<evidence type="ECO:0000313" key="3">
    <source>
        <dbReference type="Proteomes" id="UP001465976"/>
    </source>
</evidence>
<accession>A0ABR3EWE9</accession>
<evidence type="ECO:0000313" key="2">
    <source>
        <dbReference type="EMBL" id="KAL0567218.1"/>
    </source>
</evidence>